<organism evidence="1 2">
    <name type="scientific">Callorhinchus milii</name>
    <name type="common">Ghost shark</name>
    <dbReference type="NCBI Taxonomy" id="7868"/>
    <lineage>
        <taxon>Eukaryota</taxon>
        <taxon>Metazoa</taxon>
        <taxon>Chordata</taxon>
        <taxon>Craniata</taxon>
        <taxon>Vertebrata</taxon>
        <taxon>Chondrichthyes</taxon>
        <taxon>Holocephali</taxon>
        <taxon>Chimaeriformes</taxon>
        <taxon>Callorhinchidae</taxon>
        <taxon>Callorhinchus</taxon>
    </lineage>
</organism>
<reference evidence="2" key="2">
    <citation type="journal article" date="2007" name="PLoS Biol.">
        <title>Survey sequencing and comparative analysis of the elephant shark (Callorhinchus milii) genome.</title>
        <authorList>
            <person name="Venkatesh B."/>
            <person name="Kirkness E.F."/>
            <person name="Loh Y.H."/>
            <person name="Halpern A.L."/>
            <person name="Lee A.P."/>
            <person name="Johnson J."/>
            <person name="Dandona N."/>
            <person name="Viswanathan L.D."/>
            <person name="Tay A."/>
            <person name="Venter J.C."/>
            <person name="Strausberg R.L."/>
            <person name="Brenner S."/>
        </authorList>
    </citation>
    <scope>NUCLEOTIDE SEQUENCE [LARGE SCALE GENOMIC DNA]</scope>
</reference>
<accession>A0A4W3ILK4</accession>
<protein>
    <submittedName>
        <fullName evidence="1">DCN1, defective in cullin neddylation 1, domain containing 4 (S. cerevisiae)</fullName>
    </submittedName>
</protein>
<reference evidence="2" key="1">
    <citation type="journal article" date="2006" name="Science">
        <title>Ancient noncoding elements conserved in the human genome.</title>
        <authorList>
            <person name="Venkatesh B."/>
            <person name="Kirkness E.F."/>
            <person name="Loh Y.H."/>
            <person name="Halpern A.L."/>
            <person name="Lee A.P."/>
            <person name="Johnson J."/>
            <person name="Dandona N."/>
            <person name="Viswanathan L.D."/>
            <person name="Tay A."/>
            <person name="Venter J.C."/>
            <person name="Strausberg R.L."/>
            <person name="Brenner S."/>
        </authorList>
    </citation>
    <scope>NUCLEOTIDE SEQUENCE [LARGE SCALE GENOMIC DNA]</scope>
</reference>
<dbReference type="Ensembl" id="ENSCMIT00000028845.1">
    <property type="protein sequence ID" value="ENSCMIP00000028396.1"/>
    <property type="gene ID" value="ENSCMIG00000012304.1"/>
</dbReference>
<dbReference type="Proteomes" id="UP000314986">
    <property type="component" value="Unassembled WGS sequence"/>
</dbReference>
<evidence type="ECO:0000313" key="2">
    <source>
        <dbReference type="Proteomes" id="UP000314986"/>
    </source>
</evidence>
<proteinExistence type="predicted"/>
<evidence type="ECO:0000313" key="1">
    <source>
        <dbReference type="Ensembl" id="ENSCMIP00000028396.1"/>
    </source>
</evidence>
<reference evidence="1" key="5">
    <citation type="submission" date="2025-09" db="UniProtKB">
        <authorList>
            <consortium name="Ensembl"/>
        </authorList>
    </citation>
    <scope>IDENTIFICATION</scope>
</reference>
<sequence length="110" mass="12509">SPRRRSFNLRLYFPLTSHLSTLASIHKIYHTLNRLNLTEDVSQDEQQTGNLRSCSCPSDCCNKGMPPRKKRRPTVADDLTAKKSRHDGYVFSVVKGGCYLLLKLLLASWS</sequence>
<dbReference type="GeneTree" id="ENSGT00940000156935"/>
<gene>
    <name evidence="1" type="primary">dcun1d4</name>
</gene>
<keyword evidence="2" id="KW-1185">Reference proteome</keyword>
<dbReference type="AlphaFoldDB" id="A0A4W3ILK4"/>
<name>A0A4W3ILK4_CALMI</name>
<reference evidence="1" key="4">
    <citation type="submission" date="2025-08" db="UniProtKB">
        <authorList>
            <consortium name="Ensembl"/>
        </authorList>
    </citation>
    <scope>IDENTIFICATION</scope>
</reference>
<reference evidence="2" key="3">
    <citation type="journal article" date="2014" name="Nature">
        <title>Elephant shark genome provides unique insights into gnathostome evolution.</title>
        <authorList>
            <consortium name="International Elephant Shark Genome Sequencing Consortium"/>
            <person name="Venkatesh B."/>
            <person name="Lee A.P."/>
            <person name="Ravi V."/>
            <person name="Maurya A.K."/>
            <person name="Lian M.M."/>
            <person name="Swann J.B."/>
            <person name="Ohta Y."/>
            <person name="Flajnik M.F."/>
            <person name="Sutoh Y."/>
            <person name="Kasahara M."/>
            <person name="Hoon S."/>
            <person name="Gangu V."/>
            <person name="Roy S.W."/>
            <person name="Irimia M."/>
            <person name="Korzh V."/>
            <person name="Kondrychyn I."/>
            <person name="Lim Z.W."/>
            <person name="Tay B.H."/>
            <person name="Tohari S."/>
            <person name="Kong K.W."/>
            <person name="Ho S."/>
            <person name="Lorente-Galdos B."/>
            <person name="Quilez J."/>
            <person name="Marques-Bonet T."/>
            <person name="Raney B.J."/>
            <person name="Ingham P.W."/>
            <person name="Tay A."/>
            <person name="Hillier L.W."/>
            <person name="Minx P."/>
            <person name="Boehm T."/>
            <person name="Wilson R.K."/>
            <person name="Brenner S."/>
            <person name="Warren W.C."/>
        </authorList>
    </citation>
    <scope>NUCLEOTIDE SEQUENCE [LARGE SCALE GENOMIC DNA]</scope>
</reference>